<feature type="compositionally biased region" description="Polar residues" evidence="1">
    <location>
        <begin position="388"/>
        <end position="413"/>
    </location>
</feature>
<dbReference type="Proteomes" id="UP000034164">
    <property type="component" value="Unassembled WGS sequence"/>
</dbReference>
<feature type="compositionally biased region" description="Polar residues" evidence="1">
    <location>
        <begin position="591"/>
        <end position="618"/>
    </location>
</feature>
<feature type="compositionally biased region" description="Low complexity" evidence="1">
    <location>
        <begin position="692"/>
        <end position="704"/>
    </location>
</feature>
<evidence type="ECO:0000256" key="2">
    <source>
        <dbReference type="SAM" id="Phobius"/>
    </source>
</evidence>
<dbReference type="VEuPathDB" id="FungiDB:EMCG_02867"/>
<evidence type="ECO:0000313" key="5">
    <source>
        <dbReference type="Proteomes" id="UP000034164"/>
    </source>
</evidence>
<feature type="region of interest" description="Disordered" evidence="1">
    <location>
        <begin position="427"/>
        <end position="446"/>
    </location>
</feature>
<evidence type="ECO:0000256" key="3">
    <source>
        <dbReference type="SAM" id="SignalP"/>
    </source>
</evidence>
<dbReference type="AlphaFoldDB" id="A0A0G2HWX1"/>
<keyword evidence="3" id="KW-0732">Signal</keyword>
<dbReference type="OrthoDB" id="3946741at2759"/>
<organism evidence="4 5">
    <name type="scientific">[Emmonsia] crescens</name>
    <dbReference type="NCBI Taxonomy" id="73230"/>
    <lineage>
        <taxon>Eukaryota</taxon>
        <taxon>Fungi</taxon>
        <taxon>Dikarya</taxon>
        <taxon>Ascomycota</taxon>
        <taxon>Pezizomycotina</taxon>
        <taxon>Eurotiomycetes</taxon>
        <taxon>Eurotiomycetidae</taxon>
        <taxon>Onygenales</taxon>
        <taxon>Ajellomycetaceae</taxon>
        <taxon>Emergomyces</taxon>
    </lineage>
</organism>
<protein>
    <submittedName>
        <fullName evidence="4">Uncharacterized protein</fullName>
    </submittedName>
</protein>
<keyword evidence="2" id="KW-0472">Membrane</keyword>
<feature type="compositionally biased region" description="Basic and acidic residues" evidence="1">
    <location>
        <begin position="707"/>
        <end position="718"/>
    </location>
</feature>
<feature type="region of interest" description="Disordered" evidence="1">
    <location>
        <begin position="451"/>
        <end position="823"/>
    </location>
</feature>
<keyword evidence="2" id="KW-1133">Transmembrane helix</keyword>
<dbReference type="EMBL" id="LCZI01001044">
    <property type="protein sequence ID" value="KKZ62757.1"/>
    <property type="molecule type" value="Genomic_DNA"/>
</dbReference>
<feature type="compositionally biased region" description="Basic and acidic residues" evidence="1">
    <location>
        <begin position="360"/>
        <end position="369"/>
    </location>
</feature>
<name>A0A0G2HWX1_9EURO</name>
<feature type="compositionally biased region" description="Polar residues" evidence="1">
    <location>
        <begin position="528"/>
        <end position="547"/>
    </location>
</feature>
<reference evidence="5" key="1">
    <citation type="journal article" date="2015" name="PLoS Genet.">
        <title>The dynamic genome and transcriptome of the human fungal pathogen Blastomyces and close relative Emmonsia.</title>
        <authorList>
            <person name="Munoz J.F."/>
            <person name="Gauthier G.M."/>
            <person name="Desjardins C.A."/>
            <person name="Gallo J.E."/>
            <person name="Holder J."/>
            <person name="Sullivan T.D."/>
            <person name="Marty A.J."/>
            <person name="Carmen J.C."/>
            <person name="Chen Z."/>
            <person name="Ding L."/>
            <person name="Gujja S."/>
            <person name="Magrini V."/>
            <person name="Misas E."/>
            <person name="Mitreva M."/>
            <person name="Priest M."/>
            <person name="Saif S."/>
            <person name="Whiston E.A."/>
            <person name="Young S."/>
            <person name="Zeng Q."/>
            <person name="Goldman W.E."/>
            <person name="Mardis E.R."/>
            <person name="Taylor J.W."/>
            <person name="McEwen J.G."/>
            <person name="Clay O.K."/>
            <person name="Klein B.S."/>
            <person name="Cuomo C.A."/>
        </authorList>
    </citation>
    <scope>NUCLEOTIDE SEQUENCE [LARGE SCALE GENOMIC DNA]</scope>
    <source>
        <strain evidence="5">UAMH 3008</strain>
    </source>
</reference>
<feature type="signal peptide" evidence="3">
    <location>
        <begin position="1"/>
        <end position="26"/>
    </location>
</feature>
<feature type="transmembrane region" description="Helical" evidence="2">
    <location>
        <begin position="214"/>
        <end position="237"/>
    </location>
</feature>
<feature type="compositionally biased region" description="Polar residues" evidence="1">
    <location>
        <begin position="678"/>
        <end position="691"/>
    </location>
</feature>
<proteinExistence type="predicted"/>
<comment type="caution">
    <text evidence="4">The sequence shown here is derived from an EMBL/GenBank/DDBJ whole genome shotgun (WGS) entry which is preliminary data.</text>
</comment>
<feature type="region of interest" description="Disordered" evidence="1">
    <location>
        <begin position="307"/>
        <end position="413"/>
    </location>
</feature>
<feature type="chain" id="PRO_5002545391" evidence="3">
    <location>
        <begin position="27"/>
        <end position="823"/>
    </location>
</feature>
<keyword evidence="2" id="KW-0812">Transmembrane</keyword>
<feature type="region of interest" description="Disordered" evidence="1">
    <location>
        <begin position="174"/>
        <end position="209"/>
    </location>
</feature>
<accession>A0A0G2HWX1</accession>
<feature type="compositionally biased region" description="Polar residues" evidence="1">
    <location>
        <begin position="813"/>
        <end position="823"/>
    </location>
</feature>
<evidence type="ECO:0000256" key="1">
    <source>
        <dbReference type="SAM" id="MobiDB-lite"/>
    </source>
</evidence>
<feature type="compositionally biased region" description="Low complexity" evidence="1">
    <location>
        <begin position="174"/>
        <end position="188"/>
    </location>
</feature>
<evidence type="ECO:0000313" key="4">
    <source>
        <dbReference type="EMBL" id="KKZ62757.1"/>
    </source>
</evidence>
<feature type="compositionally biased region" description="Low complexity" evidence="1">
    <location>
        <begin position="765"/>
        <end position="776"/>
    </location>
</feature>
<feature type="compositionally biased region" description="Pro residues" evidence="1">
    <location>
        <begin position="648"/>
        <end position="670"/>
    </location>
</feature>
<gene>
    <name evidence="4" type="ORF">EMCG_02867</name>
</gene>
<feature type="compositionally biased region" description="Polar residues" evidence="1">
    <location>
        <begin position="452"/>
        <end position="484"/>
    </location>
</feature>
<feature type="compositionally biased region" description="Pro residues" evidence="1">
    <location>
        <begin position="571"/>
        <end position="583"/>
    </location>
</feature>
<sequence length="823" mass="89846">MSRRFQTLRAIVLQLAVAVPNPFCQAEEISRRATNILAGNAVPACAQDCLLSLIESDFPADVCPNQRDLSCLCTKRSTTGFTLGEAALRCVYSSCLNPGSREFQVYAICSGIRNALPNTHSAITITPTTMTTTEGDPVPSKTVSETTFLPTDSPSIITPSSTLAIPTSLNTSTAHLSTTPLSSTSTSTQPAGLPSKSPEPTTANDAPPMTSAQVIGASIGGAVVGALVLALIVLLILRRRRKKMMARHESEFEIGGQMSEPPPQASLAGYRGPRALGSPIGIYNEPVVRRLTLPVNNIRQSAATAAGSLPYPYPTYRHSDSDDASLSTPNAPPKSKSPRRISQLLPEKPNYEVYSSQHPITERLGRRPDSSTTVFEEEDDDDRRALVETNNHWLPTPPNSRYNNPPANSNYSQRQQYAHQYNTAYQNNGRHPQQQQQRRQRRQPPTLRLVTPASSNAYQDQTNMTTSPPKVTYQRTDFGSSMRSNGPAPSGHSNVYPQAGAGAGRQGEPVDRQSSQNRRRANDRMSAGSVTSFKSVESNGGTRNGNIGTFPKRATVRLSPVRERSTSPDPNAYPQPPSKPLRYPPMAGRSITHQNTNFQRQGQSEETNDMTTGRGTNGSNPRSYPYPYPNPAGAANTVPKFPKFHQPLRPPIPPPKPDPQPQPQPQPQPPNQRQQHQYSPHATSEPRNSGTSSNSNSNSNNSLLSKRRGDAVADKMESELNVTNASGRRPSPLNSGNKSDSAGAVQGGLRTPSPSLAFQARLKRQAQQQQQQQQQHQQRRQRQGRNNTDDDSDGFVQQFDLLGSQGRKLTPTRRGQNLYLNVE</sequence>
<feature type="compositionally biased region" description="Polar residues" evidence="1">
    <location>
        <begin position="720"/>
        <end position="740"/>
    </location>
</feature>